<accession>A0A4R4VQR2</accession>
<dbReference type="AlphaFoldDB" id="A0A4R4VQR2"/>
<comment type="caution">
    <text evidence="14">The sequence shown here is derived from an EMBL/GenBank/DDBJ whole genome shotgun (WGS) entry which is preliminary data.</text>
</comment>
<dbReference type="PANTHER" id="PTHR21581">
    <property type="entry name" value="D-ALANYL-D-ALANINE CARBOXYPEPTIDASE"/>
    <property type="match status" value="1"/>
</dbReference>
<keyword evidence="11" id="KW-0472">Membrane</keyword>
<evidence type="ECO:0000256" key="9">
    <source>
        <dbReference type="RuleBase" id="RU004016"/>
    </source>
</evidence>
<dbReference type="GO" id="GO:0006508">
    <property type="term" value="P:proteolysis"/>
    <property type="evidence" value="ECO:0007669"/>
    <property type="project" value="InterPro"/>
</dbReference>
<evidence type="ECO:0000256" key="2">
    <source>
        <dbReference type="ARBA" id="ARBA00022729"/>
    </source>
</evidence>
<dbReference type="RefSeq" id="WP_132675822.1">
    <property type="nucleotide sequence ID" value="NZ_SMKS01000027.1"/>
</dbReference>
<evidence type="ECO:0000256" key="12">
    <source>
        <dbReference type="SAM" id="SignalP"/>
    </source>
</evidence>
<evidence type="ECO:0000259" key="13">
    <source>
        <dbReference type="Pfam" id="PF00768"/>
    </source>
</evidence>
<dbReference type="GO" id="GO:0009252">
    <property type="term" value="P:peptidoglycan biosynthetic process"/>
    <property type="evidence" value="ECO:0007669"/>
    <property type="project" value="UniProtKB-KW"/>
</dbReference>
<dbReference type="Pfam" id="PF00768">
    <property type="entry name" value="Peptidase_S11"/>
    <property type="match status" value="1"/>
</dbReference>
<keyword evidence="15" id="KW-1185">Reference proteome</keyword>
<feature type="region of interest" description="Disordered" evidence="10">
    <location>
        <begin position="41"/>
        <end position="69"/>
    </location>
</feature>
<keyword evidence="2 12" id="KW-0732">Signal</keyword>
<dbReference type="InterPro" id="IPR018044">
    <property type="entry name" value="Peptidase_S11"/>
</dbReference>
<keyword evidence="14" id="KW-0121">Carboxypeptidase</keyword>
<keyword evidence="11" id="KW-1133">Transmembrane helix</keyword>
<keyword evidence="14" id="KW-0645">Protease</keyword>
<dbReference type="InterPro" id="IPR012338">
    <property type="entry name" value="Beta-lactam/transpept-like"/>
</dbReference>
<keyword evidence="4" id="KW-0133">Cell shape</keyword>
<dbReference type="EMBL" id="SMKS01000027">
    <property type="protein sequence ID" value="TDD04914.1"/>
    <property type="molecule type" value="Genomic_DNA"/>
</dbReference>
<evidence type="ECO:0000313" key="14">
    <source>
        <dbReference type="EMBL" id="TDD04914.1"/>
    </source>
</evidence>
<dbReference type="PRINTS" id="PR00725">
    <property type="entry name" value="DADACBPTASE1"/>
</dbReference>
<proteinExistence type="inferred from homology"/>
<comment type="similarity">
    <text evidence="1 9">Belongs to the peptidase S11 family.</text>
</comment>
<reference evidence="14 15" key="1">
    <citation type="submission" date="2019-03" db="EMBL/GenBank/DDBJ databases">
        <title>Draft genome sequences of novel Actinobacteria.</title>
        <authorList>
            <person name="Sahin N."/>
            <person name="Ay H."/>
            <person name="Saygin H."/>
        </authorList>
    </citation>
    <scope>NUCLEOTIDE SEQUENCE [LARGE SCALE GENOMIC DNA]</scope>
    <source>
        <strain evidence="14 15">16K309</strain>
    </source>
</reference>
<name>A0A4R4VQR2_9PSEU</name>
<keyword evidence="6" id="KW-0961">Cell wall biogenesis/degradation</keyword>
<feature type="signal peptide" evidence="12">
    <location>
        <begin position="1"/>
        <end position="38"/>
    </location>
</feature>
<evidence type="ECO:0000256" key="8">
    <source>
        <dbReference type="PIRSR" id="PIRSR618044-2"/>
    </source>
</evidence>
<dbReference type="PANTHER" id="PTHR21581:SF33">
    <property type="entry name" value="D-ALANYL-D-ALANINE CARBOXYPEPTIDASE DACB"/>
    <property type="match status" value="1"/>
</dbReference>
<feature type="active site" description="Acyl-ester intermediate" evidence="7">
    <location>
        <position position="130"/>
    </location>
</feature>
<sequence>MPPRPHRSTKSRAKQPFWPVFAALLVALPLLTTAPAAAQAPACPNAEAPPPAVDTSEVPAPGQPAPTPVPVPETPVGGDQLADCALLSAPNQPAPPPDVAASAAGWVLADLDSGEILAAKDAHARQRPASTIKVLTALTALRELKLDDTLVATQEDANQEGTRVGLLPGMTYSVGQVFQAMLMGSGNDAAHALAVKMGGVPATLEKMNALAAEIGALDTRAATPSGLDGPGMSTSAYDLAAIFRVAMREPAFANAIATPMMLLPGAPGQPPFELWSDNQVLRNYPGGLGGKTGFTDDARHTFIGSAQRDGRRLVAVMVRGENQPVRLSHQTMAMLDYGFSLPRGTSVGELVTTSPRAPEAAPAARADVPPPAAVGVGQSSFFGSVTGPLFLLAVALVAVAIAVLLRRRRAQLAQARRQASAESAEHP</sequence>
<protein>
    <submittedName>
        <fullName evidence="14">D-alanyl-D-alanine carboxypeptidase</fullName>
    </submittedName>
</protein>
<evidence type="ECO:0000256" key="3">
    <source>
        <dbReference type="ARBA" id="ARBA00022801"/>
    </source>
</evidence>
<feature type="chain" id="PRO_5039072087" evidence="12">
    <location>
        <begin position="39"/>
        <end position="427"/>
    </location>
</feature>
<evidence type="ECO:0000256" key="1">
    <source>
        <dbReference type="ARBA" id="ARBA00007164"/>
    </source>
</evidence>
<keyword evidence="5" id="KW-0573">Peptidoglycan synthesis</keyword>
<keyword evidence="3" id="KW-0378">Hydrolase</keyword>
<feature type="binding site" evidence="8">
    <location>
        <position position="291"/>
    </location>
    <ligand>
        <name>substrate</name>
    </ligand>
</feature>
<evidence type="ECO:0000256" key="7">
    <source>
        <dbReference type="PIRSR" id="PIRSR618044-1"/>
    </source>
</evidence>
<gene>
    <name evidence="14" type="ORF">E1181_16800</name>
</gene>
<feature type="domain" description="Peptidase S11 D-alanyl-D-alanine carboxypeptidase A N-terminal" evidence="13">
    <location>
        <begin position="97"/>
        <end position="318"/>
    </location>
</feature>
<evidence type="ECO:0000256" key="10">
    <source>
        <dbReference type="SAM" id="MobiDB-lite"/>
    </source>
</evidence>
<dbReference type="InterPro" id="IPR001967">
    <property type="entry name" value="Peptidase_S11_N"/>
</dbReference>
<dbReference type="GO" id="GO:0009002">
    <property type="term" value="F:serine-type D-Ala-D-Ala carboxypeptidase activity"/>
    <property type="evidence" value="ECO:0007669"/>
    <property type="project" value="InterPro"/>
</dbReference>
<evidence type="ECO:0000256" key="5">
    <source>
        <dbReference type="ARBA" id="ARBA00022984"/>
    </source>
</evidence>
<dbReference type="Gene3D" id="3.40.710.10">
    <property type="entry name" value="DD-peptidase/beta-lactamase superfamily"/>
    <property type="match status" value="1"/>
</dbReference>
<feature type="active site" evidence="7">
    <location>
        <position position="185"/>
    </location>
</feature>
<dbReference type="Proteomes" id="UP000295674">
    <property type="component" value="Unassembled WGS sequence"/>
</dbReference>
<dbReference type="GO" id="GO:0071555">
    <property type="term" value="P:cell wall organization"/>
    <property type="evidence" value="ECO:0007669"/>
    <property type="project" value="UniProtKB-KW"/>
</dbReference>
<evidence type="ECO:0000313" key="15">
    <source>
        <dbReference type="Proteomes" id="UP000295674"/>
    </source>
</evidence>
<dbReference type="GO" id="GO:0008360">
    <property type="term" value="P:regulation of cell shape"/>
    <property type="evidence" value="ECO:0007669"/>
    <property type="project" value="UniProtKB-KW"/>
</dbReference>
<dbReference type="SUPFAM" id="SSF56601">
    <property type="entry name" value="beta-lactamase/transpeptidase-like"/>
    <property type="match status" value="1"/>
</dbReference>
<keyword evidence="11" id="KW-0812">Transmembrane</keyword>
<feature type="active site" description="Proton acceptor" evidence="7">
    <location>
        <position position="133"/>
    </location>
</feature>
<dbReference type="OrthoDB" id="3663940at2"/>
<evidence type="ECO:0000256" key="4">
    <source>
        <dbReference type="ARBA" id="ARBA00022960"/>
    </source>
</evidence>
<feature type="transmembrane region" description="Helical" evidence="11">
    <location>
        <begin position="381"/>
        <end position="405"/>
    </location>
</feature>
<organism evidence="14 15">
    <name type="scientific">Saccharopolyspora terrae</name>
    <dbReference type="NCBI Taxonomy" id="2530384"/>
    <lineage>
        <taxon>Bacteria</taxon>
        <taxon>Bacillati</taxon>
        <taxon>Actinomycetota</taxon>
        <taxon>Actinomycetes</taxon>
        <taxon>Pseudonocardiales</taxon>
        <taxon>Pseudonocardiaceae</taxon>
        <taxon>Saccharopolyspora</taxon>
    </lineage>
</organism>
<evidence type="ECO:0000256" key="11">
    <source>
        <dbReference type="SAM" id="Phobius"/>
    </source>
</evidence>
<evidence type="ECO:0000256" key="6">
    <source>
        <dbReference type="ARBA" id="ARBA00023316"/>
    </source>
</evidence>